<dbReference type="AlphaFoldDB" id="A0A5A8F6G9"/>
<reference evidence="1 2" key="1">
    <citation type="submission" date="2019-06" db="EMBL/GenBank/DDBJ databases">
        <title>Genomic insights into carbon and energy metabolism of Deferribacter autotrophicus revealed new metabolic traits in the phylum Deferribacteres.</title>
        <authorList>
            <person name="Slobodkin A.I."/>
            <person name="Slobodkina G.B."/>
            <person name="Allioux M."/>
            <person name="Alain K."/>
            <person name="Jebbar M."/>
            <person name="Shadrin V."/>
            <person name="Kublanov I.V."/>
            <person name="Toshchakov S.V."/>
            <person name="Bonch-Osmolovskaya E.A."/>
        </authorList>
    </citation>
    <scope>NUCLEOTIDE SEQUENCE [LARGE SCALE GENOMIC DNA]</scope>
    <source>
        <strain evidence="1 2">SL50</strain>
    </source>
</reference>
<dbReference type="Proteomes" id="UP000322876">
    <property type="component" value="Unassembled WGS sequence"/>
</dbReference>
<keyword evidence="2" id="KW-1185">Reference proteome</keyword>
<evidence type="ECO:0008006" key="3">
    <source>
        <dbReference type="Google" id="ProtNLM"/>
    </source>
</evidence>
<organism evidence="1 2">
    <name type="scientific">Deferribacter autotrophicus</name>
    <dbReference type="NCBI Taxonomy" id="500465"/>
    <lineage>
        <taxon>Bacteria</taxon>
        <taxon>Pseudomonadati</taxon>
        <taxon>Deferribacterota</taxon>
        <taxon>Deferribacteres</taxon>
        <taxon>Deferribacterales</taxon>
        <taxon>Deferribacteraceae</taxon>
        <taxon>Deferribacter</taxon>
    </lineage>
</organism>
<evidence type="ECO:0000313" key="1">
    <source>
        <dbReference type="EMBL" id="KAA0258829.1"/>
    </source>
</evidence>
<gene>
    <name evidence="1" type="ORF">FHQ18_02450</name>
</gene>
<dbReference type="EMBL" id="VFJB01000003">
    <property type="protein sequence ID" value="KAA0258829.1"/>
    <property type="molecule type" value="Genomic_DNA"/>
</dbReference>
<proteinExistence type="predicted"/>
<dbReference type="OrthoDB" id="464564at2"/>
<protein>
    <recommendedName>
        <fullName evidence="3">Porin family protein</fullName>
    </recommendedName>
</protein>
<evidence type="ECO:0000313" key="2">
    <source>
        <dbReference type="Proteomes" id="UP000322876"/>
    </source>
</evidence>
<comment type="caution">
    <text evidence="1">The sequence shown here is derived from an EMBL/GenBank/DDBJ whole genome shotgun (WGS) entry which is preliminary data.</text>
</comment>
<name>A0A5A8F6G9_9BACT</name>
<dbReference type="RefSeq" id="WP_149265589.1">
    <property type="nucleotide sequence ID" value="NZ_VFJB01000003.1"/>
</dbReference>
<accession>A0A5A8F6G9</accession>
<sequence length="189" mass="20809">MKKNFYFVTNLLLICAFLLILNNSLFADGYISIGGGYGGENNKANISIDGGIISTYEHYRALYGVGLGYIFLDDEVPENTLDYPVPHSDYTYIGTKNDGGETLLFGKFGIEIVKNSGFFVYGLGGISYVKEIELAQSNATGWYYTQSEDSKTHGVYGAGIGYFPINKGIVLMLDFDNRRGITGGIGYKW</sequence>